<evidence type="ECO:0008006" key="4">
    <source>
        <dbReference type="Google" id="ProtNLM"/>
    </source>
</evidence>
<evidence type="ECO:0000313" key="2">
    <source>
        <dbReference type="EMBL" id="AWT56215.1"/>
    </source>
</evidence>
<dbReference type="RefSeq" id="WP_003896777.1">
    <property type="nucleotide sequence ID" value="NZ_CP027541.1"/>
</dbReference>
<name>A0A2U9PYC5_MYCSE</name>
<dbReference type="GO" id="GO:0003677">
    <property type="term" value="F:DNA binding"/>
    <property type="evidence" value="ECO:0007669"/>
    <property type="project" value="InterPro"/>
</dbReference>
<evidence type="ECO:0000313" key="3">
    <source>
        <dbReference type="Proteomes" id="UP000011200"/>
    </source>
</evidence>
<reference evidence="2 3" key="1">
    <citation type="journal article" date="2013" name="Genome Announc.">
        <title>Draft genome sequence of MKD8, a conjugal recipient Mycobacterium smegmatis strain.</title>
        <authorList>
            <person name="Gray T.A."/>
            <person name="Palumbo M.J."/>
            <person name="Derbyshire K.M."/>
        </authorList>
    </citation>
    <scope>NUCLEOTIDE SEQUENCE [LARGE SCALE GENOMIC DNA]</scope>
    <source>
        <strain evidence="2 3">MKD8</strain>
    </source>
</reference>
<dbReference type="GO" id="GO:0015074">
    <property type="term" value="P:DNA integration"/>
    <property type="evidence" value="ECO:0007669"/>
    <property type="project" value="InterPro"/>
</dbReference>
<sequence>MPKYDFVPGLLETRPPKRHVLNHSRADEPTAPLWPSCNGGGYRAKGERYAVPLDWLQPLAMDLLYDTILKPALEAVGLPASRPATEDAPATRGVRLHDLRHTFAVLQLSAGTHFMQVSKWLGHSTFTLTLDTYGEYIPEQDGGALNMLPEPPAPVYRGDVPSNVVQLRRAEVR</sequence>
<dbReference type="GO" id="GO:0006310">
    <property type="term" value="P:DNA recombination"/>
    <property type="evidence" value="ECO:0007669"/>
    <property type="project" value="UniProtKB-KW"/>
</dbReference>
<dbReference type="Gene3D" id="1.10.443.10">
    <property type="entry name" value="Intergrase catalytic core"/>
    <property type="match status" value="1"/>
</dbReference>
<dbReference type="AlphaFoldDB" id="A0A2U9PYC5"/>
<dbReference type="InterPro" id="IPR013762">
    <property type="entry name" value="Integrase-like_cat_sf"/>
</dbReference>
<evidence type="ECO:0000256" key="1">
    <source>
        <dbReference type="ARBA" id="ARBA00023172"/>
    </source>
</evidence>
<protein>
    <recommendedName>
        <fullName evidence="4">Phage integrase family protein</fullName>
    </recommendedName>
</protein>
<gene>
    <name evidence="2" type="ORF">D806_052650</name>
</gene>
<dbReference type="InterPro" id="IPR011010">
    <property type="entry name" value="DNA_brk_join_enz"/>
</dbReference>
<accession>A0A2U9PYC5</accession>
<reference evidence="3" key="2">
    <citation type="submission" date="2018-03" db="EMBL/GenBank/DDBJ databases">
        <authorList>
            <person name="Derbyshire K."/>
            <person name="Gray T.A."/>
            <person name="Champion M."/>
        </authorList>
    </citation>
    <scope>NUCLEOTIDE SEQUENCE [LARGE SCALE GENOMIC DNA]</scope>
    <source>
        <strain evidence="3">MKD8</strain>
    </source>
</reference>
<dbReference type="SUPFAM" id="SSF56349">
    <property type="entry name" value="DNA breaking-rejoining enzymes"/>
    <property type="match status" value="1"/>
</dbReference>
<organism evidence="2 3">
    <name type="scientific">Mycolicibacterium smegmatis (strain MKD8)</name>
    <name type="common">Mycobacterium smegmatis</name>
    <dbReference type="NCBI Taxonomy" id="1214915"/>
    <lineage>
        <taxon>Bacteria</taxon>
        <taxon>Bacillati</taxon>
        <taxon>Actinomycetota</taxon>
        <taxon>Actinomycetes</taxon>
        <taxon>Mycobacteriales</taxon>
        <taxon>Mycobacteriaceae</taxon>
        <taxon>Mycolicibacterium</taxon>
    </lineage>
</organism>
<keyword evidence="1" id="KW-0233">DNA recombination</keyword>
<dbReference type="EMBL" id="CP027541">
    <property type="protein sequence ID" value="AWT56215.1"/>
    <property type="molecule type" value="Genomic_DNA"/>
</dbReference>
<proteinExistence type="predicted"/>
<dbReference type="Proteomes" id="UP000011200">
    <property type="component" value="Chromosome"/>
</dbReference>